<evidence type="ECO:0000313" key="12">
    <source>
        <dbReference type="Proteomes" id="UP001142462"/>
    </source>
</evidence>
<organism evidence="11 12">
    <name type="scientific">Microbacterium barkeri</name>
    <dbReference type="NCBI Taxonomy" id="33917"/>
    <lineage>
        <taxon>Bacteria</taxon>
        <taxon>Bacillati</taxon>
        <taxon>Actinomycetota</taxon>
        <taxon>Actinomycetes</taxon>
        <taxon>Micrococcales</taxon>
        <taxon>Microbacteriaceae</taxon>
        <taxon>Microbacterium</taxon>
    </lineage>
</organism>
<keyword evidence="12" id="KW-1185">Reference proteome</keyword>
<reference evidence="11" key="2">
    <citation type="submission" date="2023-01" db="EMBL/GenBank/DDBJ databases">
        <authorList>
            <person name="Sun Q."/>
            <person name="Evtushenko L."/>
        </authorList>
    </citation>
    <scope>NUCLEOTIDE SEQUENCE</scope>
    <source>
        <strain evidence="11">VKM Ac-1020</strain>
    </source>
</reference>
<dbReference type="SUPFAM" id="SSF51445">
    <property type="entry name" value="(Trans)glycosidases"/>
    <property type="match status" value="1"/>
</dbReference>
<dbReference type="GO" id="GO:0031176">
    <property type="term" value="F:endo-1,4-beta-xylanase activity"/>
    <property type="evidence" value="ECO:0007669"/>
    <property type="project" value="UniProtKB-EC"/>
</dbReference>
<evidence type="ECO:0000256" key="1">
    <source>
        <dbReference type="ARBA" id="ARBA00000681"/>
    </source>
</evidence>
<evidence type="ECO:0000256" key="9">
    <source>
        <dbReference type="RuleBase" id="RU361174"/>
    </source>
</evidence>
<evidence type="ECO:0000256" key="8">
    <source>
        <dbReference type="ARBA" id="ARBA00023326"/>
    </source>
</evidence>
<keyword evidence="4" id="KW-0732">Signal</keyword>
<proteinExistence type="inferred from homology"/>
<gene>
    <name evidence="11" type="ORF">GCM10017576_15230</name>
</gene>
<dbReference type="InterPro" id="IPR044846">
    <property type="entry name" value="GH10"/>
</dbReference>
<dbReference type="InterPro" id="IPR001000">
    <property type="entry name" value="GH10_dom"/>
</dbReference>
<dbReference type="PANTHER" id="PTHR31490">
    <property type="entry name" value="GLYCOSYL HYDROLASE"/>
    <property type="match status" value="1"/>
</dbReference>
<dbReference type="Gene3D" id="3.20.20.80">
    <property type="entry name" value="Glycosidases"/>
    <property type="match status" value="1"/>
</dbReference>
<keyword evidence="7 9" id="KW-0326">Glycosidase</keyword>
<reference evidence="11" key="1">
    <citation type="journal article" date="2014" name="Int. J. Syst. Evol. Microbiol.">
        <title>Complete genome sequence of Corynebacterium casei LMG S-19264T (=DSM 44701T), isolated from a smear-ripened cheese.</title>
        <authorList>
            <consortium name="US DOE Joint Genome Institute (JGI-PGF)"/>
            <person name="Walter F."/>
            <person name="Albersmeier A."/>
            <person name="Kalinowski J."/>
            <person name="Ruckert C."/>
        </authorList>
    </citation>
    <scope>NUCLEOTIDE SEQUENCE</scope>
    <source>
        <strain evidence="11">VKM Ac-1020</strain>
    </source>
</reference>
<comment type="caution">
    <text evidence="11">The sequence shown here is derived from an EMBL/GenBank/DDBJ whole genome shotgun (WGS) entry which is preliminary data.</text>
</comment>
<dbReference type="EMBL" id="BSEJ01000006">
    <property type="protein sequence ID" value="GLJ61394.1"/>
    <property type="molecule type" value="Genomic_DNA"/>
</dbReference>
<dbReference type="RefSeq" id="WP_271173105.1">
    <property type="nucleotide sequence ID" value="NZ_BSEJ01000006.1"/>
</dbReference>
<keyword evidence="8 9" id="KW-0624">Polysaccharide degradation</keyword>
<dbReference type="AlphaFoldDB" id="A0A9W6H3D4"/>
<dbReference type="Pfam" id="PF00331">
    <property type="entry name" value="Glyco_hydro_10"/>
    <property type="match status" value="1"/>
</dbReference>
<evidence type="ECO:0000256" key="4">
    <source>
        <dbReference type="ARBA" id="ARBA00022729"/>
    </source>
</evidence>
<dbReference type="PANTHER" id="PTHR31490:SF88">
    <property type="entry name" value="BETA-XYLANASE"/>
    <property type="match status" value="1"/>
</dbReference>
<dbReference type="PRINTS" id="PR00134">
    <property type="entry name" value="GLHYDRLASE10"/>
</dbReference>
<evidence type="ECO:0000313" key="11">
    <source>
        <dbReference type="EMBL" id="GLJ61394.1"/>
    </source>
</evidence>
<evidence type="ECO:0000256" key="5">
    <source>
        <dbReference type="ARBA" id="ARBA00022801"/>
    </source>
</evidence>
<evidence type="ECO:0000256" key="6">
    <source>
        <dbReference type="ARBA" id="ARBA00023277"/>
    </source>
</evidence>
<sequence length="405" mass="45289">MTDVLTSSRYHHREVDAIVLVRGADGEPLREHDVTVAQLRHEIGFGCTAPGVPGEGPLARWLDLFDTATLQFYWGRYEPEPGQTKEAELTRQARALSGHGVRLKGHPLVWHTVKAPWVDALPLDEAEAALRGRIRREVSAFAGLVDTWDVVNEAVIMPRFENEPDGIRNAITRLCEKHGRVEFIRMAVDEARAVNPDAVLVLNDFDLGPDYERLIQEVLDAGVRIDAIGLQSHMHQGFRGEEQVHAICERFARFGLPLHWTETSLVSGDLMPKHIDDLNDYVVEDWPSTPEGEERQADEIVRHYRTLVEHPSVAAITYWGFDDATAWLNAPSGLIRRDGSPKPAYDALRDLVRGEWWLEPTTVRTDADGRLPLRAFAGEFEVTAAGRRGVLSAAAGVSDAEVELR</sequence>
<evidence type="ECO:0000256" key="7">
    <source>
        <dbReference type="ARBA" id="ARBA00023295"/>
    </source>
</evidence>
<keyword evidence="6 9" id="KW-0119">Carbohydrate metabolism</keyword>
<name>A0A9W6H3D4_9MICO</name>
<dbReference type="SMART" id="SM00633">
    <property type="entry name" value="Glyco_10"/>
    <property type="match status" value="1"/>
</dbReference>
<comment type="similarity">
    <text evidence="2 9">Belongs to the glycosyl hydrolase 10 (cellulase F) family.</text>
</comment>
<dbReference type="PROSITE" id="PS51760">
    <property type="entry name" value="GH10_2"/>
    <property type="match status" value="1"/>
</dbReference>
<keyword evidence="5 9" id="KW-0378">Hydrolase</keyword>
<accession>A0A9W6H3D4</accession>
<comment type="catalytic activity">
    <reaction evidence="1 9">
        <text>Endohydrolysis of (1-&gt;4)-beta-D-xylosidic linkages in xylans.</text>
        <dbReference type="EC" id="3.2.1.8"/>
    </reaction>
</comment>
<dbReference type="EC" id="3.2.1.8" evidence="9"/>
<evidence type="ECO:0000256" key="2">
    <source>
        <dbReference type="ARBA" id="ARBA00007495"/>
    </source>
</evidence>
<feature type="domain" description="GH10" evidence="10">
    <location>
        <begin position="46"/>
        <end position="351"/>
    </location>
</feature>
<dbReference type="Proteomes" id="UP001142462">
    <property type="component" value="Unassembled WGS sequence"/>
</dbReference>
<keyword evidence="3" id="KW-0858">Xylan degradation</keyword>
<dbReference type="GO" id="GO:0045493">
    <property type="term" value="P:xylan catabolic process"/>
    <property type="evidence" value="ECO:0007669"/>
    <property type="project" value="UniProtKB-KW"/>
</dbReference>
<protein>
    <recommendedName>
        <fullName evidence="9">Beta-xylanase</fullName>
        <ecNumber evidence="9">3.2.1.8</ecNumber>
    </recommendedName>
</protein>
<evidence type="ECO:0000256" key="3">
    <source>
        <dbReference type="ARBA" id="ARBA00022651"/>
    </source>
</evidence>
<dbReference type="InterPro" id="IPR017853">
    <property type="entry name" value="GH"/>
</dbReference>
<evidence type="ECO:0000259" key="10">
    <source>
        <dbReference type="PROSITE" id="PS51760"/>
    </source>
</evidence>